<dbReference type="PANTHER" id="PTHR12922">
    <property type="entry name" value="UBIQUINONE BIOSYNTHESIS PROTEIN"/>
    <property type="match status" value="1"/>
</dbReference>
<proteinExistence type="predicted"/>
<reference evidence="2" key="1">
    <citation type="journal article" date="2019" name="Int. J. Syst. Evol. Microbiol.">
        <title>The Global Catalogue of Microorganisms (GCM) 10K type strain sequencing project: providing services to taxonomists for standard genome sequencing and annotation.</title>
        <authorList>
            <consortium name="The Broad Institute Genomics Platform"/>
            <consortium name="The Broad Institute Genome Sequencing Center for Infectious Disease"/>
            <person name="Wu L."/>
            <person name="Ma J."/>
        </authorList>
    </citation>
    <scope>NUCLEOTIDE SEQUENCE [LARGE SCALE GENOMIC DNA]</scope>
    <source>
        <strain evidence="2">CGMCC 1.16275</strain>
    </source>
</reference>
<dbReference type="PANTHER" id="PTHR12922:SF7">
    <property type="entry name" value="UBIQUINONE BIOSYNTHESIS PROTEIN COQ4 HOMOLOG, MITOCHONDRIAL"/>
    <property type="match status" value="1"/>
</dbReference>
<dbReference type="Proteomes" id="UP001597115">
    <property type="component" value="Unassembled WGS sequence"/>
</dbReference>
<organism evidence="1 2">
    <name type="scientific">Sphingomonas tabacisoli</name>
    <dbReference type="NCBI Taxonomy" id="2249466"/>
    <lineage>
        <taxon>Bacteria</taxon>
        <taxon>Pseudomonadati</taxon>
        <taxon>Pseudomonadota</taxon>
        <taxon>Alphaproteobacteria</taxon>
        <taxon>Sphingomonadales</taxon>
        <taxon>Sphingomonadaceae</taxon>
        <taxon>Sphingomonas</taxon>
    </lineage>
</organism>
<dbReference type="InterPro" id="IPR007715">
    <property type="entry name" value="Coq4"/>
</dbReference>
<dbReference type="EMBL" id="JBHUDY010000001">
    <property type="protein sequence ID" value="MFD1610799.1"/>
    <property type="molecule type" value="Genomic_DNA"/>
</dbReference>
<accession>A0ABW4HYS6</accession>
<gene>
    <name evidence="1" type="ORF">ACFSCW_03175</name>
</gene>
<protein>
    <submittedName>
        <fullName evidence="1">Coq4 family protein</fullName>
    </submittedName>
</protein>
<comment type="caution">
    <text evidence="1">The sequence shown here is derived from an EMBL/GenBank/DDBJ whole genome shotgun (WGS) entry which is preliminary data.</text>
</comment>
<sequence length="256" mass="28231">MSATIAQPQAAPLPVPGTNTRRDWKGALTALRKLLQNGNDTVQVFRIMRALNADTAARNYHKLLGRPGGGRIAYRRTELTKLFSDPAYIASFKPGTVGAAYRDFLNRTGYSAAGLAEVSMADNVPHDAEHPYAWFGRRERDVHDIWHVLTGYQADEPAGEACLVAFSYAQTKGLGWAAIALGASLKARRVTGSWDFARAVIEGYRSGKRAAWLSGEDYEQLMHEPLDQARRRLGLSDPVRYRQLQVALAEMGKTGL</sequence>
<name>A0ABW4HYS6_9SPHN</name>
<dbReference type="Pfam" id="PF05019">
    <property type="entry name" value="Coq4"/>
    <property type="match status" value="1"/>
</dbReference>
<dbReference type="RefSeq" id="WP_380886821.1">
    <property type="nucleotide sequence ID" value="NZ_JBHUDY010000001.1"/>
</dbReference>
<keyword evidence="2" id="KW-1185">Reference proteome</keyword>
<evidence type="ECO:0000313" key="2">
    <source>
        <dbReference type="Proteomes" id="UP001597115"/>
    </source>
</evidence>
<evidence type="ECO:0000313" key="1">
    <source>
        <dbReference type="EMBL" id="MFD1610799.1"/>
    </source>
</evidence>